<dbReference type="Gene3D" id="3.40.50.150">
    <property type="entry name" value="Vaccinia Virus protein VP39"/>
    <property type="match status" value="1"/>
</dbReference>
<organism evidence="2 3">
    <name type="scientific">Catenuloplanes indicus</name>
    <dbReference type="NCBI Taxonomy" id="137267"/>
    <lineage>
        <taxon>Bacteria</taxon>
        <taxon>Bacillati</taxon>
        <taxon>Actinomycetota</taxon>
        <taxon>Actinomycetes</taxon>
        <taxon>Micromonosporales</taxon>
        <taxon>Micromonosporaceae</taxon>
        <taxon>Catenuloplanes</taxon>
    </lineage>
</organism>
<evidence type="ECO:0000313" key="2">
    <source>
        <dbReference type="EMBL" id="MDQ0370725.1"/>
    </source>
</evidence>
<dbReference type="Pfam" id="PF13649">
    <property type="entry name" value="Methyltransf_25"/>
    <property type="match status" value="1"/>
</dbReference>
<dbReference type="CDD" id="cd02440">
    <property type="entry name" value="AdoMet_MTases"/>
    <property type="match status" value="1"/>
</dbReference>
<dbReference type="EMBL" id="JAUSUZ010000001">
    <property type="protein sequence ID" value="MDQ0370725.1"/>
    <property type="molecule type" value="Genomic_DNA"/>
</dbReference>
<dbReference type="InterPro" id="IPR041698">
    <property type="entry name" value="Methyltransf_25"/>
</dbReference>
<gene>
    <name evidence="2" type="ORF">J2S42_007394</name>
</gene>
<dbReference type="GO" id="GO:0016274">
    <property type="term" value="F:protein-arginine N-methyltransferase activity"/>
    <property type="evidence" value="ECO:0007669"/>
    <property type="project" value="InterPro"/>
</dbReference>
<dbReference type="SUPFAM" id="SSF53335">
    <property type="entry name" value="S-adenosyl-L-methionine-dependent methyltransferases"/>
    <property type="match status" value="1"/>
</dbReference>
<dbReference type="RefSeq" id="WP_307246920.1">
    <property type="nucleotide sequence ID" value="NZ_JAUSUZ010000001.1"/>
</dbReference>
<feature type="domain" description="Methyltransferase" evidence="1">
    <location>
        <begin position="43"/>
        <end position="117"/>
    </location>
</feature>
<dbReference type="InterPro" id="IPR025799">
    <property type="entry name" value="Arg_MeTrfase"/>
</dbReference>
<reference evidence="2 3" key="1">
    <citation type="submission" date="2023-07" db="EMBL/GenBank/DDBJ databases">
        <title>Sequencing the genomes of 1000 actinobacteria strains.</title>
        <authorList>
            <person name="Klenk H.-P."/>
        </authorList>
    </citation>
    <scope>NUCLEOTIDE SEQUENCE [LARGE SCALE GENOMIC DNA]</scope>
    <source>
        <strain evidence="2 3">DSM 44709</strain>
    </source>
</reference>
<name>A0AAE4B0U9_9ACTN</name>
<evidence type="ECO:0000313" key="3">
    <source>
        <dbReference type="Proteomes" id="UP001240236"/>
    </source>
</evidence>
<comment type="caution">
    <text evidence="2">The sequence shown here is derived from an EMBL/GenBank/DDBJ whole genome shotgun (WGS) entry which is preliminary data.</text>
</comment>
<keyword evidence="3" id="KW-1185">Reference proteome</keyword>
<protein>
    <recommendedName>
        <fullName evidence="1">Methyltransferase domain-containing protein</fullName>
    </recommendedName>
</protein>
<accession>A0AAE4B0U9</accession>
<dbReference type="Proteomes" id="UP001240236">
    <property type="component" value="Unassembled WGS sequence"/>
</dbReference>
<dbReference type="InterPro" id="IPR029063">
    <property type="entry name" value="SAM-dependent_MTases_sf"/>
</dbReference>
<dbReference type="PANTHER" id="PTHR11006:SF53">
    <property type="entry name" value="PROTEIN ARGININE N-METHYLTRANSFERASE 3"/>
    <property type="match status" value="1"/>
</dbReference>
<dbReference type="PANTHER" id="PTHR11006">
    <property type="entry name" value="PROTEIN ARGININE N-METHYLTRANSFERASE"/>
    <property type="match status" value="1"/>
</dbReference>
<dbReference type="AlphaFoldDB" id="A0AAE4B0U9"/>
<proteinExistence type="predicted"/>
<evidence type="ECO:0000259" key="1">
    <source>
        <dbReference type="Pfam" id="PF13649"/>
    </source>
</evidence>
<dbReference type="GO" id="GO:0042054">
    <property type="term" value="F:histone methyltransferase activity"/>
    <property type="evidence" value="ECO:0007669"/>
    <property type="project" value="TreeGrafter"/>
</dbReference>
<sequence>MHHKGSPADVIPLQYHAQMLLDDRRMGAFRTAIARVVGPGMRVLELGAGTGVLAHFAVEAGAASVIAVERELSVWQAASRALAAHGDDVTVLHADARTFVPPAAVDVVICEMLHVGLLRERQVEVIGAFLSSYSGPPPVFLPCATIQAVQPVSQDFTFYGYTVAAPLFQDPSAKQPRTVALAPPTIFQSFFYGAGSLPSACAADVRFVAEEDGLLNAVRMITKNLLTEEPAPVEWLMNYLVVPLPEAVEVRTGDTVRIRFAYRPGDEIPELMSALHAEVLSPARSG</sequence>